<dbReference type="EMBL" id="JOJR01000538">
    <property type="protein sequence ID" value="RCN36630.1"/>
    <property type="molecule type" value="Genomic_DNA"/>
</dbReference>
<dbReference type="AlphaFoldDB" id="A0A368G0S0"/>
<dbReference type="InterPro" id="IPR052823">
    <property type="entry name" value="SXP/RAL-2_related"/>
</dbReference>
<feature type="domain" description="SXP/RAL-2 family protein Ani s 5-like cation-binding" evidence="2">
    <location>
        <begin position="73"/>
        <end position="178"/>
    </location>
</feature>
<dbReference type="InterPro" id="IPR003677">
    <property type="entry name" value="ANIS5_cation-bd"/>
</dbReference>
<feature type="coiled-coil region" evidence="1">
    <location>
        <begin position="75"/>
        <end position="133"/>
    </location>
</feature>
<dbReference type="PANTHER" id="PTHR21593:SF36">
    <property type="entry name" value="DUF148 DOMAIN-CONTAINING PROTEIN-RELATED"/>
    <property type="match status" value="1"/>
</dbReference>
<protein>
    <recommendedName>
        <fullName evidence="2">SXP/RAL-2 family protein Ani s 5-like cation-binding domain-containing protein</fullName>
    </recommendedName>
</protein>
<proteinExistence type="predicted"/>
<sequence length="270" mass="31061">MGTNWTLRYNWRQLSLTVNVLSTGQAHRMNSTLTLLCLSCCAAFVDGRLKYNRGFPPISIGAAPPYLRDVTEEAKEDYFAILKNANRTIAEHKAEVFHWARKYLLEEKLAEFNKKEEESKEKLRTDMSHALEELHIVYEKFNEIVDNEEQTHQQRRSALLQLKKEYSEAFAVMKFAIDLLSTKGRKHRTVNPEGVMEFRRRHQGKLVQRRFRGGKKSKKIEQAVNSEEISNGTLIMRGAFVYNPPVPVKAQINTMNASASILLRCSNISA</sequence>
<comment type="caution">
    <text evidence="3">The sequence shown here is derived from an EMBL/GenBank/DDBJ whole genome shotgun (WGS) entry which is preliminary data.</text>
</comment>
<gene>
    <name evidence="3" type="ORF">ANCCAN_17471</name>
</gene>
<reference evidence="3 4" key="1">
    <citation type="submission" date="2014-10" db="EMBL/GenBank/DDBJ databases">
        <title>Draft genome of the hookworm Ancylostoma caninum.</title>
        <authorList>
            <person name="Mitreva M."/>
        </authorList>
    </citation>
    <scope>NUCLEOTIDE SEQUENCE [LARGE SCALE GENOMIC DNA]</scope>
    <source>
        <strain evidence="3 4">Baltimore</strain>
    </source>
</reference>
<evidence type="ECO:0000259" key="2">
    <source>
        <dbReference type="Pfam" id="PF02520"/>
    </source>
</evidence>
<dbReference type="PANTHER" id="PTHR21593">
    <property type="entry name" value="PRION-LIKE- Q/N-RICH -DOMAIN-BEARING PROTEIN PROTEIN"/>
    <property type="match status" value="1"/>
</dbReference>
<dbReference type="Proteomes" id="UP000252519">
    <property type="component" value="Unassembled WGS sequence"/>
</dbReference>
<dbReference type="Pfam" id="PF02520">
    <property type="entry name" value="ANIS5_cation-bd"/>
    <property type="match status" value="1"/>
</dbReference>
<evidence type="ECO:0000256" key="1">
    <source>
        <dbReference type="SAM" id="Coils"/>
    </source>
</evidence>
<accession>A0A368G0S0</accession>
<evidence type="ECO:0000313" key="4">
    <source>
        <dbReference type="Proteomes" id="UP000252519"/>
    </source>
</evidence>
<keyword evidence="4" id="KW-1185">Reference proteome</keyword>
<name>A0A368G0S0_ANCCA</name>
<organism evidence="3 4">
    <name type="scientific">Ancylostoma caninum</name>
    <name type="common">Dog hookworm</name>
    <dbReference type="NCBI Taxonomy" id="29170"/>
    <lineage>
        <taxon>Eukaryota</taxon>
        <taxon>Metazoa</taxon>
        <taxon>Ecdysozoa</taxon>
        <taxon>Nematoda</taxon>
        <taxon>Chromadorea</taxon>
        <taxon>Rhabditida</taxon>
        <taxon>Rhabditina</taxon>
        <taxon>Rhabditomorpha</taxon>
        <taxon>Strongyloidea</taxon>
        <taxon>Ancylostomatidae</taxon>
        <taxon>Ancylostomatinae</taxon>
        <taxon>Ancylostoma</taxon>
    </lineage>
</organism>
<evidence type="ECO:0000313" key="3">
    <source>
        <dbReference type="EMBL" id="RCN36630.1"/>
    </source>
</evidence>
<keyword evidence="1" id="KW-0175">Coiled coil</keyword>
<dbReference type="OrthoDB" id="5867022at2759"/>